<dbReference type="EMBL" id="LAZR01001612">
    <property type="protein sequence ID" value="KKN41976.1"/>
    <property type="molecule type" value="Genomic_DNA"/>
</dbReference>
<protein>
    <submittedName>
        <fullName evidence="1">Uncharacterized protein</fullName>
    </submittedName>
</protein>
<reference evidence="1" key="1">
    <citation type="journal article" date="2015" name="Nature">
        <title>Complex archaea that bridge the gap between prokaryotes and eukaryotes.</title>
        <authorList>
            <person name="Spang A."/>
            <person name="Saw J.H."/>
            <person name="Jorgensen S.L."/>
            <person name="Zaremba-Niedzwiedzka K."/>
            <person name="Martijn J."/>
            <person name="Lind A.E."/>
            <person name="van Eijk R."/>
            <person name="Schleper C."/>
            <person name="Guy L."/>
            <person name="Ettema T.J."/>
        </authorList>
    </citation>
    <scope>NUCLEOTIDE SEQUENCE</scope>
</reference>
<gene>
    <name evidence="1" type="ORF">LCGC14_0717800</name>
</gene>
<accession>A0A0F9SYL8</accession>
<comment type="caution">
    <text evidence="1">The sequence shown here is derived from an EMBL/GenBank/DDBJ whole genome shotgun (WGS) entry which is preliminary data.</text>
</comment>
<evidence type="ECO:0000313" key="1">
    <source>
        <dbReference type="EMBL" id="KKN41976.1"/>
    </source>
</evidence>
<organism evidence="1">
    <name type="scientific">marine sediment metagenome</name>
    <dbReference type="NCBI Taxonomy" id="412755"/>
    <lineage>
        <taxon>unclassified sequences</taxon>
        <taxon>metagenomes</taxon>
        <taxon>ecological metagenomes</taxon>
    </lineage>
</organism>
<dbReference type="AlphaFoldDB" id="A0A0F9SYL8"/>
<name>A0A0F9SYL8_9ZZZZ</name>
<proteinExistence type="predicted"/>
<sequence length="81" mass="8816">MDRWKEQLQNALTAGPYTTVEVAGDYITGEITWVGIKGFEINIDGRHTRYNIADVFCVVVGEPIRGGTSVAIVTSDVMVGL</sequence>